<sequence>MGFLAVLMVSGCTAEPESPAGAPASEAPLVFVTPSPAASPAQSFGPGSYLVGRDVELGRYSAGDTVTRCRWLQRDSAGTFLDGNAADRPTQVLTLSAEDSELVVAGDGCSFTRMP</sequence>
<dbReference type="RefSeq" id="WP_310380696.1">
    <property type="nucleotide sequence ID" value="NZ_BAAAQE010000097.1"/>
</dbReference>
<name>A0ABQ3XT75_9ACTN</name>
<keyword evidence="2" id="KW-1185">Reference proteome</keyword>
<protein>
    <submittedName>
        <fullName evidence="1">Uncharacterized protein</fullName>
    </submittedName>
</protein>
<reference evidence="1 2" key="1">
    <citation type="submission" date="2021-01" db="EMBL/GenBank/DDBJ databases">
        <title>Whole genome shotgun sequence of Actinoplanes couchii NBRC 106145.</title>
        <authorList>
            <person name="Komaki H."/>
            <person name="Tamura T."/>
        </authorList>
    </citation>
    <scope>NUCLEOTIDE SEQUENCE [LARGE SCALE GENOMIC DNA]</scope>
    <source>
        <strain evidence="1 2">NBRC 106145</strain>
    </source>
</reference>
<comment type="caution">
    <text evidence="1">The sequence shown here is derived from an EMBL/GenBank/DDBJ whole genome shotgun (WGS) entry which is preliminary data.</text>
</comment>
<gene>
    <name evidence="1" type="ORF">Aco03nite_101230</name>
</gene>
<dbReference type="Proteomes" id="UP000612282">
    <property type="component" value="Unassembled WGS sequence"/>
</dbReference>
<accession>A0ABQ3XT75</accession>
<proteinExistence type="predicted"/>
<evidence type="ECO:0000313" key="2">
    <source>
        <dbReference type="Proteomes" id="UP000612282"/>
    </source>
</evidence>
<evidence type="ECO:0000313" key="1">
    <source>
        <dbReference type="EMBL" id="GID61719.1"/>
    </source>
</evidence>
<dbReference type="EMBL" id="BOMG01000135">
    <property type="protein sequence ID" value="GID61719.1"/>
    <property type="molecule type" value="Genomic_DNA"/>
</dbReference>
<organism evidence="1 2">
    <name type="scientific">Actinoplanes couchii</name>
    <dbReference type="NCBI Taxonomy" id="403638"/>
    <lineage>
        <taxon>Bacteria</taxon>
        <taxon>Bacillati</taxon>
        <taxon>Actinomycetota</taxon>
        <taxon>Actinomycetes</taxon>
        <taxon>Micromonosporales</taxon>
        <taxon>Micromonosporaceae</taxon>
        <taxon>Actinoplanes</taxon>
    </lineage>
</organism>